<protein>
    <submittedName>
        <fullName evidence="1">Coenzyme F390 synthetase</fullName>
    </submittedName>
</protein>
<accession>M1PFR9</accession>
<dbReference type="HOGENOM" id="CLU_035301_5_0_7"/>
<dbReference type="Gene3D" id="3.40.50.12780">
    <property type="entry name" value="N-terminal domain of ligase-like"/>
    <property type="match status" value="1"/>
</dbReference>
<proteinExistence type="predicted"/>
<dbReference type="AlphaFoldDB" id="M1PFR9"/>
<organism evidence="1 2">
    <name type="scientific">Desulfocapsa sulfexigens (strain DSM 10523 / SB164P1)</name>
    <dbReference type="NCBI Taxonomy" id="1167006"/>
    <lineage>
        <taxon>Bacteria</taxon>
        <taxon>Pseudomonadati</taxon>
        <taxon>Thermodesulfobacteriota</taxon>
        <taxon>Desulfobulbia</taxon>
        <taxon>Desulfobulbales</taxon>
        <taxon>Desulfocapsaceae</taxon>
        <taxon>Desulfocapsa</taxon>
    </lineage>
</organism>
<evidence type="ECO:0000313" key="2">
    <source>
        <dbReference type="Proteomes" id="UP000011721"/>
    </source>
</evidence>
<dbReference type="eggNOG" id="COG1541">
    <property type="taxonomic scope" value="Bacteria"/>
</dbReference>
<dbReference type="RefSeq" id="WP_015404201.1">
    <property type="nucleotide sequence ID" value="NC_020304.1"/>
</dbReference>
<dbReference type="InterPro" id="IPR042099">
    <property type="entry name" value="ANL_N_sf"/>
</dbReference>
<dbReference type="InterPro" id="IPR053158">
    <property type="entry name" value="CapK_Type1_Caps_Biosynth"/>
</dbReference>
<gene>
    <name evidence="1" type="ordered locus">UWK_01960</name>
</gene>
<dbReference type="OrthoDB" id="5484550at2"/>
<dbReference type="STRING" id="1167006.UWK_01960"/>
<dbReference type="KEGG" id="dsf:UWK_01960"/>
<dbReference type="SUPFAM" id="SSF56801">
    <property type="entry name" value="Acetyl-CoA synthetase-like"/>
    <property type="match status" value="1"/>
</dbReference>
<evidence type="ECO:0000313" key="1">
    <source>
        <dbReference type="EMBL" id="AGF78510.1"/>
    </source>
</evidence>
<dbReference type="PANTHER" id="PTHR36932:SF1">
    <property type="entry name" value="CAPSULAR POLYSACCHARIDE BIOSYNTHESIS PROTEIN"/>
    <property type="match status" value="1"/>
</dbReference>
<dbReference type="Proteomes" id="UP000011721">
    <property type="component" value="Chromosome"/>
</dbReference>
<dbReference type="PATRIC" id="fig|1167006.5.peg.2148"/>
<keyword evidence="2" id="KW-1185">Reference proteome</keyword>
<dbReference type="PANTHER" id="PTHR36932">
    <property type="entry name" value="CAPSULAR POLYSACCHARIDE BIOSYNTHESIS PROTEIN"/>
    <property type="match status" value="1"/>
</dbReference>
<reference evidence="2" key="1">
    <citation type="journal article" date="2013" name="Stand. Genomic Sci.">
        <title>Complete genome sequence of Desulfocapsa sulfexigens, a marine deltaproteobacterium specialized in disproportionating inorganic sulfur compounds.</title>
        <authorList>
            <person name="Finster K.W."/>
            <person name="Kjeldsen K.U."/>
            <person name="Kube M."/>
            <person name="Reinhardt R."/>
            <person name="Mussmann M."/>
            <person name="Amann R."/>
            <person name="Schreiber L."/>
        </authorList>
    </citation>
    <scope>NUCLEOTIDE SEQUENCE [LARGE SCALE GENOMIC DNA]</scope>
    <source>
        <strain evidence="2">DSM 10523 / SB164P1</strain>
    </source>
</reference>
<name>M1PFR9_DESSD</name>
<sequence>MSLHFKISKYLLPYRILQFKRKWKALEHSDPESVSRYQFEKIRQVLKHCQRHVPYYRELFQEHNIHPQDIQCLQDLQKIPELSKDILRQQQERMVSEKGWHFLREQLLTSGTTGDKISIWVNPVARAQEFVRYWLFFQRGGYRIGKPFAEFSSDFFIDQDDPLQVLFHRNPITNQLLLNTSYICQENALQYLDLMRKNKVLFIKSRPSSLYIFSQYLQEQGARDLGLQCVFTIGEPLHVHQREVIEKIFGCNVLDFYGHMERVVALSECTHGRMHVDEGYGFVEFQEVTDAASGNDDCKKFRLLGTTMHNCLMPFIRYDTGDLVEPDDSKVPCPCGNRSRIVKQIYGRTEDVITSQDGVTYPALFLVFNMINGIKMGQIIQDDLISFRVNVYPERELFDAVQEKELLYHLRKYLGQNASISIHIVDVRGFEYGSSGKFRSVISFVRNSWACPTD</sequence>
<dbReference type="EMBL" id="CP003985">
    <property type="protein sequence ID" value="AGF78510.1"/>
    <property type="molecule type" value="Genomic_DNA"/>
</dbReference>